<organism evidence="3 4">
    <name type="scientific">Criibacterium bergeronii</name>
    <dbReference type="NCBI Taxonomy" id="1871336"/>
    <lineage>
        <taxon>Bacteria</taxon>
        <taxon>Bacillati</taxon>
        <taxon>Bacillota</taxon>
        <taxon>Clostridia</taxon>
        <taxon>Peptostreptococcales</taxon>
        <taxon>Filifactoraceae</taxon>
        <taxon>Criibacterium</taxon>
    </lineage>
</organism>
<evidence type="ECO:0000313" key="4">
    <source>
        <dbReference type="Proteomes" id="UP000093352"/>
    </source>
</evidence>
<dbReference type="GO" id="GO:0006310">
    <property type="term" value="P:DNA recombination"/>
    <property type="evidence" value="ECO:0007669"/>
    <property type="project" value="UniProtKB-KW"/>
</dbReference>
<dbReference type="Pfam" id="PF00149">
    <property type="entry name" value="Metallophos"/>
    <property type="match status" value="1"/>
</dbReference>
<name>A0A371IMU1_9FIRM</name>
<keyword evidence="1 3" id="KW-0269">Exonuclease</keyword>
<protein>
    <recommendedName>
        <fullName evidence="1">Nuclease SbcCD subunit D</fullName>
    </recommendedName>
</protein>
<dbReference type="EMBL" id="MBEW02000004">
    <property type="protein sequence ID" value="RDY21809.1"/>
    <property type="molecule type" value="Genomic_DNA"/>
</dbReference>
<dbReference type="InterPro" id="IPR029052">
    <property type="entry name" value="Metallo-depent_PP-like"/>
</dbReference>
<comment type="subunit">
    <text evidence="1">Heterodimer of SbcC and SbcD.</text>
</comment>
<dbReference type="NCBIfam" id="TIGR00619">
    <property type="entry name" value="sbcd"/>
    <property type="match status" value="1"/>
</dbReference>
<sequence>MKILHTSDFHLGKSLEGFSRLDEQKKFLDFFISKASKMFADIIIIAGDIYDSPNPPAIAEEYFYDFLKNLSDKTNSAIIIIPGNHDSPKRLAGIRPLVKSHGIIIYENHDDSFTTGFYKNVEILSSENGVIKLKINNNVVNIIALPYISEVRLNKSIFNLSQGDDKNALSFEEKLSSIINPKLSYISNNEYNILIAHLFTLNSKIDDSKTGYSLGGAYIVNCSILPADKLDYIALGHLHKHQAAGDTGKIFYSGSPIHYNKSETKTEEKSFLCVDIDEEKKLSVQKVNIPVFKKIDIWYANSPAEAIQMSKDKKDEESFVYLNVKTDTPLSSLDIRQIKSYKKDIVEIRPILSTKKFISIKDNMLEKTEEQKFIEFYKDRYNTEPDDNLIKRYMEILLH</sequence>
<keyword evidence="1" id="KW-0255">Endonuclease</keyword>
<dbReference type="GO" id="GO:0006260">
    <property type="term" value="P:DNA replication"/>
    <property type="evidence" value="ECO:0007669"/>
    <property type="project" value="UniProtKB-KW"/>
</dbReference>
<keyword evidence="4" id="KW-1185">Reference proteome</keyword>
<keyword evidence="1" id="KW-0540">Nuclease</keyword>
<comment type="caution">
    <text evidence="3">The sequence shown here is derived from an EMBL/GenBank/DDBJ whole genome shotgun (WGS) entry which is preliminary data.</text>
</comment>
<keyword evidence="1" id="KW-0235">DNA replication</keyword>
<evidence type="ECO:0000313" key="3">
    <source>
        <dbReference type="EMBL" id="RDY21809.1"/>
    </source>
</evidence>
<comment type="similarity">
    <text evidence="1">Belongs to the SbcD family.</text>
</comment>
<dbReference type="GO" id="GO:0004519">
    <property type="term" value="F:endonuclease activity"/>
    <property type="evidence" value="ECO:0007669"/>
    <property type="project" value="UniProtKB-KW"/>
</dbReference>
<dbReference type="InterPro" id="IPR004593">
    <property type="entry name" value="SbcD"/>
</dbReference>
<reference evidence="3 4" key="1">
    <citation type="journal article" date="2016" name="Genome Announc.">
        <title>Draft Genome Sequence of Criibacterium bergeronii gen. nov., sp. nov., Strain CCRI-22567T, Isolated from a Vaginal Sample from a Woman with Bacterial Vaginosis.</title>
        <authorList>
            <person name="Maheux A.F."/>
            <person name="Berube E."/>
            <person name="Boudreau D.K."/>
            <person name="Raymond F."/>
            <person name="Corbeil J."/>
            <person name="Roy P.H."/>
            <person name="Boissinot M."/>
            <person name="Omar R.F."/>
        </authorList>
    </citation>
    <scope>NUCLEOTIDE SEQUENCE [LARGE SCALE GENOMIC DNA]</scope>
    <source>
        <strain evidence="3 4">CCRI-22567</strain>
    </source>
</reference>
<dbReference type="GO" id="GO:0008408">
    <property type="term" value="F:3'-5' exonuclease activity"/>
    <property type="evidence" value="ECO:0007669"/>
    <property type="project" value="InterPro"/>
</dbReference>
<dbReference type="PANTHER" id="PTHR30337">
    <property type="entry name" value="COMPONENT OF ATP-DEPENDENT DSDNA EXONUCLEASE"/>
    <property type="match status" value="1"/>
</dbReference>
<accession>A0A371IMU1</accession>
<dbReference type="InterPro" id="IPR050535">
    <property type="entry name" value="DNA_Repair-Maintenance_Comp"/>
</dbReference>
<dbReference type="SUPFAM" id="SSF56300">
    <property type="entry name" value="Metallo-dependent phosphatases"/>
    <property type="match status" value="1"/>
</dbReference>
<comment type="function">
    <text evidence="1">SbcCD cleaves DNA hairpin structures. These structures can inhibit DNA replication and are intermediates in certain DNA recombination reactions. The complex acts as a 3'-&gt;5' double strand exonuclease that can open hairpins. It also has a 5' single-strand endonuclease activity.</text>
</comment>
<proteinExistence type="inferred from homology"/>
<dbReference type="AlphaFoldDB" id="A0A371IMU1"/>
<dbReference type="Gene3D" id="3.60.21.10">
    <property type="match status" value="1"/>
</dbReference>
<keyword evidence="1" id="KW-0378">Hydrolase</keyword>
<keyword evidence="1" id="KW-0233">DNA recombination</keyword>
<gene>
    <name evidence="1" type="primary">sbcD</name>
    <name evidence="3" type="ORF">BBG48_002980</name>
</gene>
<evidence type="ECO:0000256" key="1">
    <source>
        <dbReference type="RuleBase" id="RU363069"/>
    </source>
</evidence>
<dbReference type="RefSeq" id="WP_068912627.1">
    <property type="nucleotide sequence ID" value="NZ_MBEW02000004.1"/>
</dbReference>
<dbReference type="Proteomes" id="UP000093352">
    <property type="component" value="Unassembled WGS sequence"/>
</dbReference>
<dbReference type="STRING" id="1871336.BBG48_02815"/>
<evidence type="ECO:0000259" key="2">
    <source>
        <dbReference type="Pfam" id="PF00149"/>
    </source>
</evidence>
<dbReference type="PANTHER" id="PTHR30337:SF0">
    <property type="entry name" value="NUCLEASE SBCCD SUBUNIT D"/>
    <property type="match status" value="1"/>
</dbReference>
<dbReference type="InterPro" id="IPR004843">
    <property type="entry name" value="Calcineurin-like_PHP"/>
</dbReference>
<feature type="domain" description="Calcineurin-like phosphoesterase" evidence="2">
    <location>
        <begin position="1"/>
        <end position="240"/>
    </location>
</feature>